<name>A0ACC0PG46_RHOML</name>
<sequence length="82" mass="9383">MEFGAIVVGSSSAICFARSRGEESPAPKERVEEEREVLWRLIGREEVIVVGCVEGEKVGKEIETEIKTCFRFREERQFGENF</sequence>
<dbReference type="EMBL" id="CM046390">
    <property type="protein sequence ID" value="KAI8564121.1"/>
    <property type="molecule type" value="Genomic_DNA"/>
</dbReference>
<organism evidence="1 2">
    <name type="scientific">Rhododendron molle</name>
    <name type="common">Chinese azalea</name>
    <name type="synonym">Azalea mollis</name>
    <dbReference type="NCBI Taxonomy" id="49168"/>
    <lineage>
        <taxon>Eukaryota</taxon>
        <taxon>Viridiplantae</taxon>
        <taxon>Streptophyta</taxon>
        <taxon>Embryophyta</taxon>
        <taxon>Tracheophyta</taxon>
        <taxon>Spermatophyta</taxon>
        <taxon>Magnoliopsida</taxon>
        <taxon>eudicotyledons</taxon>
        <taxon>Gunneridae</taxon>
        <taxon>Pentapetalae</taxon>
        <taxon>asterids</taxon>
        <taxon>Ericales</taxon>
        <taxon>Ericaceae</taxon>
        <taxon>Ericoideae</taxon>
        <taxon>Rhodoreae</taxon>
        <taxon>Rhododendron</taxon>
    </lineage>
</organism>
<comment type="caution">
    <text evidence="1">The sequence shown here is derived from an EMBL/GenBank/DDBJ whole genome shotgun (WGS) entry which is preliminary data.</text>
</comment>
<evidence type="ECO:0000313" key="2">
    <source>
        <dbReference type="Proteomes" id="UP001062846"/>
    </source>
</evidence>
<accession>A0ACC0PG46</accession>
<dbReference type="Proteomes" id="UP001062846">
    <property type="component" value="Chromosome 3"/>
</dbReference>
<keyword evidence="2" id="KW-1185">Reference proteome</keyword>
<reference evidence="1" key="1">
    <citation type="submission" date="2022-02" db="EMBL/GenBank/DDBJ databases">
        <title>Plant Genome Project.</title>
        <authorList>
            <person name="Zhang R.-G."/>
        </authorList>
    </citation>
    <scope>NUCLEOTIDE SEQUENCE</scope>
    <source>
        <strain evidence="1">AT1</strain>
    </source>
</reference>
<proteinExistence type="predicted"/>
<gene>
    <name evidence="1" type="ORF">RHMOL_Rhmol03G0157600</name>
</gene>
<protein>
    <submittedName>
        <fullName evidence="1">Uncharacterized protein</fullName>
    </submittedName>
</protein>
<evidence type="ECO:0000313" key="1">
    <source>
        <dbReference type="EMBL" id="KAI8564121.1"/>
    </source>
</evidence>